<dbReference type="InterPro" id="IPR025724">
    <property type="entry name" value="GAG-pre-integrase_dom"/>
</dbReference>
<feature type="domain" description="Reverse transcriptase Ty1/copia-type" evidence="5">
    <location>
        <begin position="1364"/>
        <end position="1424"/>
    </location>
</feature>
<name>A0A6L2KF00_TANCI</name>
<evidence type="ECO:0000256" key="2">
    <source>
        <dbReference type="ARBA" id="ARBA00022801"/>
    </source>
</evidence>
<proteinExistence type="predicted"/>
<dbReference type="GO" id="GO:0046872">
    <property type="term" value="F:metal ion binding"/>
    <property type="evidence" value="ECO:0007669"/>
    <property type="project" value="UniProtKB-KW"/>
</dbReference>
<evidence type="ECO:0000256" key="3">
    <source>
        <dbReference type="SAM" id="Coils"/>
    </source>
</evidence>
<feature type="coiled-coil region" evidence="3">
    <location>
        <begin position="576"/>
        <end position="603"/>
    </location>
</feature>
<dbReference type="GO" id="GO:0003676">
    <property type="term" value="F:nucleic acid binding"/>
    <property type="evidence" value="ECO:0007669"/>
    <property type="project" value="InterPro"/>
</dbReference>
<protein>
    <recommendedName>
        <fullName evidence="8">Retrovirus-related Pol polyprotein from transposon TNT 1-94</fullName>
    </recommendedName>
</protein>
<organism evidence="7">
    <name type="scientific">Tanacetum cinerariifolium</name>
    <name type="common">Dalmatian daisy</name>
    <name type="synonym">Chrysanthemum cinerariifolium</name>
    <dbReference type="NCBI Taxonomy" id="118510"/>
    <lineage>
        <taxon>Eukaryota</taxon>
        <taxon>Viridiplantae</taxon>
        <taxon>Streptophyta</taxon>
        <taxon>Embryophyta</taxon>
        <taxon>Tracheophyta</taxon>
        <taxon>Spermatophyta</taxon>
        <taxon>Magnoliopsida</taxon>
        <taxon>eudicotyledons</taxon>
        <taxon>Gunneridae</taxon>
        <taxon>Pentapetalae</taxon>
        <taxon>asterids</taxon>
        <taxon>campanulids</taxon>
        <taxon>Asterales</taxon>
        <taxon>Asteraceae</taxon>
        <taxon>Asteroideae</taxon>
        <taxon>Anthemideae</taxon>
        <taxon>Anthemidinae</taxon>
        <taxon>Tanacetum</taxon>
    </lineage>
</organism>
<sequence length="2508" mass="285395">VTFCHGLRFVLDCVLSSTAFCLSEDLLLRFAKDKLCQTQNCVAFCLQKCCVLILLFAIDDTAFCPGRSCDLSQEDLAICLKKHVQGIVHQCLQHDDILNGVHVQAVEATDDSSAIPEHTTIETPMNMSPENKAHFKAEMEAIHLILTGIGDEIYSIVDAYQTAHEMWEAIERLIQDESLNILDVKTNLFWEFVKFTSHDGETIESYYTRFYKLMNEMIRNNLTVTTMQVNVQFLQQLQPEWSRYKGKEIAKPITPPSKTTSEEDNNPEQAQRDKDMQKNLALITKYFKKIYKPTNNNLRTSSNSKNKNVDTTLRFKNDNQSGQFGNQRTVNVAGAKENVGSPVKMLLCKQAEQGVPLQAEQYDWLADTNDEVDEQELEAYYSYMAKIQEVPTADSGTDSKPVEQVQNDAGFNVFANDLQHSKQSEYVSNTCLVETDDSNVTPDSPDMCEDDIQNDQNDQLKKANTTLAQELKECKTILVETSKSLGESISVRDSCLVALQTKQAEFEKYKAFNDRTVDYDKLKRRLNETLRQLALKDIEIKEGLKTKAYEISVVKEKHDELMKLSLLTKSHYEGLVNQKTKYVESLEKEIDELESDKAEFSYMYDVILQECISKDVMCFYLQSLSDLDALAELQCLYLHKVKECDCLAQKLSKQTESVSKKVKNDTVCNKKASNVFRKERKQYLEIQDLKAKLQDKNIAISELKKLIEKDKGKSMDTKFDKPFVVRQPNAQRIPKPSVLGKSIPFSNSLERMYFPKTKSVPKANVPEGLPKPVTAHTLPQTAGKAVSNANVFRLGMYRIENMSTQTRAPQLPQTVRNTNPRVSTSTGVIHKPTISIPQLKSNQSRDKVLPNNSQVKVKKTQVEVHPRIHSVSNNMKSVTACKDSLNSKTLNANAVCATCNKCLVDSNHFACVTKMLNDVTARNKKLHVVPISTRKPKSQANKSIATHYRKKVASKSTYQKPQSYFKMLHEKTRSNLSTVLSSSNSLADCFLGTVRFGNDQFELILGYGDLVQGNVTINRVYYIEGHNHNLFSVGQFCDADLEVAFRKSTCFVRDLQGNDLLIVRLWHRRLSHLNFDYINLLLKKDIVIGLPKLKYVKDQLCSSCELSKAERSSFKSKAVPSSKGRLNLLHMDLCGPMQVASINWKKYILVIVDDYSKYTWTLFLRSKDETPEVLKEFLTMIQRNLQALLITAEAVAAACYTQNQSIIIPTHGKTPYHIINDKKPSIKYLYIFGCICYLIGDGENLDKLNEKGDPFESIHIRFDKIKEVSKTSVANNTSGLVPQRQKASDYDNPDLSPQLQNVSSSADANVSSQQELDLLFGPLYDEFFNADHPLEQVRGNPSRPVQTRRQLATDLEMCMFALTVWELVDKPFVKTVIKLKWLWKNKKDEDQTVIRNKARLVAKGYAQEEGIDFEESFAPVARLEAEEVYVAQPDGFVDPNHPEKVYLLKKALNGLKQAPRAWTSNPQSPRGIFINQANYTLEILHKHGVGKGQRICTPMATKPKLDADLSGNPVDQTDYRSKIGSLMYLTSSRQDIVEAYLKGSSFELIAFLDVDHAGCIDSRKSTYGGIQFLGDKLVSWMSKKQNCTAMSSAEAEYLTLSASCAQVMWMRTQFQDYGFNYNKIPLYCDSQSAIAISCNPVPSTSILDRFKYLVRRIGMRCLTPAELEVLVTTKASHSIFVVGYSVRFPAIVVSAKTGNDVDLMPSIFLSNIEDTNEFLHKLLEDFQIISEELAEYINSLSWNRPTFYTNDEEHYIQYKEYLDNSSNAIIPVLPTKEPKYSLNMGDEYLSTILEMESDKVIKYSVKNLVPIPSESEVTSDNESECDVLVDESSPIFTTFSNPLFDCNDDFTSSDDESLSNEDVPKENFKIYSCPLFDDKEIIYSKIDPYHFAESDLIESLLNHDTLIDSSSKFDYFLKEFSGELTHIDPIPLGIKEADFDLEEEIPLVENLFDSQREEIDLFLDTDELMPPGSEKDDYDSKGDIHILEELLSNDTPRLPKNESSNFDHHDDPSFFRPPPEPPNVEIFFDFKPDMCVLTTKVVKGISEHYVLMPNILPTLPTFAPLYLMLDTLLPFSSKIEDKVFKPCILSYLLVSHRDKITYDFYENPMMIIPSFIILLKKRVEILQARENLMKSIQTFLKKFNRISLRETPKVLSLAWEKIFEIQHAFREKQHQPEDIHKLLRKLLEDLQIINEVIKSSVEDLVPISSESKGISDNTCDVPFCDNSPPLDVLNNHFELFFDFSDDYTLSDDDSFEDIDYVEASPPDSELVSLEEVKDDILYEKLLNINLLIAKIESLNNNPTPDCVLKYPSLFPIPVEDNDSFFEKSDTSLSYSDNYLPKFETFNDHTKETSSVSTTTHADNSLREYDSFLFEIEPDQGELTSVVIEDILGEPHVHVPIVLPTHPTLMLDSYFIPSDDSLGYDLELSFPSRTINKIFYPGSPMMIYGEDIPFLDDLFLHFYPLDQLKYGGSSQAGDSDCLDFEDSHAYGFFHRPLELQSLAYENLIS</sequence>
<feature type="region of interest" description="Disordered" evidence="4">
    <location>
        <begin position="1994"/>
        <end position="2015"/>
    </location>
</feature>
<evidence type="ECO:0000259" key="6">
    <source>
        <dbReference type="Pfam" id="PF13976"/>
    </source>
</evidence>
<dbReference type="CDD" id="cd09272">
    <property type="entry name" value="RNase_HI_RT_Ty1"/>
    <property type="match status" value="1"/>
</dbReference>
<dbReference type="InterPro" id="IPR036397">
    <property type="entry name" value="RNaseH_sf"/>
</dbReference>
<evidence type="ECO:0000256" key="4">
    <source>
        <dbReference type="SAM" id="MobiDB-lite"/>
    </source>
</evidence>
<keyword evidence="3" id="KW-0175">Coiled coil</keyword>
<dbReference type="Pfam" id="PF14223">
    <property type="entry name" value="Retrotran_gag_2"/>
    <property type="match status" value="1"/>
</dbReference>
<dbReference type="Pfam" id="PF07727">
    <property type="entry name" value="RVT_2"/>
    <property type="match status" value="2"/>
</dbReference>
<evidence type="ECO:0008006" key="8">
    <source>
        <dbReference type="Google" id="ProtNLM"/>
    </source>
</evidence>
<dbReference type="PANTHER" id="PTHR42648:SF21">
    <property type="entry name" value="CYSTEINE-RICH RLK (RECEPTOR-LIKE PROTEIN KINASE) 8"/>
    <property type="match status" value="1"/>
</dbReference>
<dbReference type="InterPro" id="IPR039537">
    <property type="entry name" value="Retrotran_Ty1/copia-like"/>
</dbReference>
<evidence type="ECO:0000313" key="7">
    <source>
        <dbReference type="EMBL" id="GEU47499.1"/>
    </source>
</evidence>
<dbReference type="Gene3D" id="3.30.420.10">
    <property type="entry name" value="Ribonuclease H-like superfamily/Ribonuclease H"/>
    <property type="match status" value="1"/>
</dbReference>
<feature type="non-terminal residue" evidence="7">
    <location>
        <position position="1"/>
    </location>
</feature>
<keyword evidence="2" id="KW-0378">Hydrolase</keyword>
<feature type="domain" description="GAG-pre-integrase" evidence="6">
    <location>
        <begin position="1063"/>
        <end position="1108"/>
    </location>
</feature>
<reference evidence="7" key="1">
    <citation type="journal article" date="2019" name="Sci. Rep.">
        <title>Draft genome of Tanacetum cinerariifolium, the natural source of mosquito coil.</title>
        <authorList>
            <person name="Yamashiro T."/>
            <person name="Shiraishi A."/>
            <person name="Satake H."/>
            <person name="Nakayama K."/>
        </authorList>
    </citation>
    <scope>NUCLEOTIDE SEQUENCE</scope>
</reference>
<dbReference type="SUPFAM" id="SSF53098">
    <property type="entry name" value="Ribonuclease H-like"/>
    <property type="match status" value="1"/>
</dbReference>
<evidence type="ECO:0000256" key="1">
    <source>
        <dbReference type="ARBA" id="ARBA00022723"/>
    </source>
</evidence>
<comment type="caution">
    <text evidence="7">The sequence shown here is derived from an EMBL/GenBank/DDBJ whole genome shotgun (WGS) entry which is preliminary data.</text>
</comment>
<feature type="compositionally biased region" description="Basic and acidic residues" evidence="4">
    <location>
        <begin position="1997"/>
        <end position="2013"/>
    </location>
</feature>
<accession>A0A6L2KF00</accession>
<gene>
    <name evidence="7" type="ORF">Tci_019477</name>
</gene>
<dbReference type="InterPro" id="IPR013103">
    <property type="entry name" value="RVT_2"/>
</dbReference>
<dbReference type="GO" id="GO:0016787">
    <property type="term" value="F:hydrolase activity"/>
    <property type="evidence" value="ECO:0007669"/>
    <property type="project" value="UniProtKB-KW"/>
</dbReference>
<evidence type="ECO:0000259" key="5">
    <source>
        <dbReference type="Pfam" id="PF07727"/>
    </source>
</evidence>
<dbReference type="PANTHER" id="PTHR42648">
    <property type="entry name" value="TRANSPOSASE, PUTATIVE-RELATED"/>
    <property type="match status" value="1"/>
</dbReference>
<feature type="region of interest" description="Disordered" evidence="4">
    <location>
        <begin position="247"/>
        <end position="275"/>
    </location>
</feature>
<dbReference type="EMBL" id="BKCJ010002280">
    <property type="protein sequence ID" value="GEU47499.1"/>
    <property type="molecule type" value="Genomic_DNA"/>
</dbReference>
<feature type="domain" description="Reverse transcriptase Ty1/copia-type" evidence="5">
    <location>
        <begin position="1426"/>
        <end position="1464"/>
    </location>
</feature>
<dbReference type="Pfam" id="PF13976">
    <property type="entry name" value="gag_pre-integrs"/>
    <property type="match status" value="1"/>
</dbReference>
<dbReference type="InterPro" id="IPR012337">
    <property type="entry name" value="RNaseH-like_sf"/>
</dbReference>
<keyword evidence="1" id="KW-0479">Metal-binding</keyword>